<name>A0A8S5U5K1_9CAUD</name>
<evidence type="ECO:0000256" key="1">
    <source>
        <dbReference type="SAM" id="Coils"/>
    </source>
</evidence>
<evidence type="ECO:0000313" key="2">
    <source>
        <dbReference type="EMBL" id="DAF89738.1"/>
    </source>
</evidence>
<organism evidence="2">
    <name type="scientific">Podoviridae sp. cthJQ11</name>
    <dbReference type="NCBI Taxonomy" id="2825267"/>
    <lineage>
        <taxon>Viruses</taxon>
        <taxon>Duplodnaviria</taxon>
        <taxon>Heunggongvirae</taxon>
        <taxon>Uroviricota</taxon>
        <taxon>Caudoviricetes</taxon>
    </lineage>
</organism>
<dbReference type="EMBL" id="BK016016">
    <property type="protein sequence ID" value="DAF89738.1"/>
    <property type="molecule type" value="Genomic_DNA"/>
</dbReference>
<reference evidence="2" key="1">
    <citation type="journal article" date="2021" name="Proc. Natl. Acad. Sci. U.S.A.">
        <title>A Catalog of Tens of Thousands of Viruses from Human Metagenomes Reveals Hidden Associations with Chronic Diseases.</title>
        <authorList>
            <person name="Tisza M.J."/>
            <person name="Buck C.B."/>
        </authorList>
    </citation>
    <scope>NUCLEOTIDE SEQUENCE</scope>
    <source>
        <strain evidence="2">CthJQ11</strain>
    </source>
</reference>
<proteinExistence type="predicted"/>
<sequence>MASSFFQLGYHPTNSPALDVSGNLGISLQGFNALGRDLGKFGTTLAKTDQDNADRILAERMNQYKTEADLMNAIQSGKLYDGISGRVSAAVSQQALQDRFKMLEKDEERRKYENNLQFDKLGDYRSKIYAAAQMGNAALAGKLLQEAAIKEGATGSVVDMLKEDANPSRQALTAAGHLGLERQKYGDLRRDLEQSAMLRQVYRDFAKDANTPQKQQEAWDQTRKFAKDNGFSYIAINDTNDYVGNLVKSPGYFGLNRITEGNINTSSDFIPGIIKTDKGNLLVKDIIQAIKNEASSQRQAINTIANGLDVEKYQNTLNKYDQPNIAPMDAVSSYVDSLGIKDINSKSKLTNWIANTAQENGLTIPQTIALLSNNSEFSTGINKWLPNTDPSFSLNQKQINFLKEINKDQKRSKSLIAVNRNLNKLREIENLATNAETQKNLLDQQVAEAQRLYDLNPTEANKLNLIYKIQLANQLGNQLKTYNKDYNEILNDENLKKDIDSLRGSFNKSVGNLTVEQQRLRQKQQEALNQAISY</sequence>
<feature type="coiled-coil region" evidence="1">
    <location>
        <begin position="418"/>
        <end position="492"/>
    </location>
</feature>
<protein>
    <submittedName>
        <fullName evidence="2">Uncharacterized protein</fullName>
    </submittedName>
</protein>
<keyword evidence="1" id="KW-0175">Coiled coil</keyword>
<accession>A0A8S5U5K1</accession>